<protein>
    <submittedName>
        <fullName evidence="2">Glycosyltransferase</fullName>
        <ecNumber evidence="2">2.4.-.-</ecNumber>
    </submittedName>
</protein>
<dbReference type="InterPro" id="IPR001173">
    <property type="entry name" value="Glyco_trans_2-like"/>
</dbReference>
<gene>
    <name evidence="2" type="ORF">R3P95_12440</name>
</gene>
<dbReference type="RefSeq" id="WP_317548483.1">
    <property type="nucleotide sequence ID" value="NZ_JAWLKE010000004.1"/>
</dbReference>
<dbReference type="PANTHER" id="PTHR43685">
    <property type="entry name" value="GLYCOSYLTRANSFERASE"/>
    <property type="match status" value="1"/>
</dbReference>
<name>A0ABU4AYR0_9NOCA</name>
<reference evidence="2 3" key="1">
    <citation type="submission" date="2023-10" db="EMBL/GenBank/DDBJ databases">
        <title>Development of a sustainable strategy for remediation of hydrocarbon-contaminated territories based on the waste exchange concept.</title>
        <authorList>
            <person name="Krivoruchko A."/>
        </authorList>
    </citation>
    <scope>NUCLEOTIDE SEQUENCE [LARGE SCALE GENOMIC DNA]</scope>
    <source>
        <strain evidence="2 3">IEGM 1322</strain>
    </source>
</reference>
<dbReference type="InterPro" id="IPR050834">
    <property type="entry name" value="Glycosyltransf_2"/>
</dbReference>
<evidence type="ECO:0000313" key="2">
    <source>
        <dbReference type="EMBL" id="MDV6231360.1"/>
    </source>
</evidence>
<sequence length="300" mass="32995">MPISLVSIVLPVYNGLPDLDEQLEAIAGQDYTGDVELIISDNGSTDGLRAHLEELSLPLSMRRVDASAKRGVSYARNVGVKAARGDIVAVVDRDDVAHPTWLTAMVRALDSFDAVGGALEIESLNSADVAEWRNVPPPGALFPTAYLPYAPGSNFAMWREVFDKVGDFDEDLIGGAEDVDYSWRIQQAGLTLGHAADALVAYRIRTTVRRSFVQGRAYGHTSYQLSTKHRAAGCPHPSSFVRIPVHAVSILYLATVRNPWLPKMLRPMPVGLWAHYIGIHYGALRIRVTTLVRRQRPSVR</sequence>
<keyword evidence="2" id="KW-0808">Transferase</keyword>
<proteinExistence type="predicted"/>
<dbReference type="Proteomes" id="UP001185899">
    <property type="component" value="Unassembled WGS sequence"/>
</dbReference>
<comment type="caution">
    <text evidence="2">The sequence shown here is derived from an EMBL/GenBank/DDBJ whole genome shotgun (WGS) entry which is preliminary data.</text>
</comment>
<evidence type="ECO:0000313" key="3">
    <source>
        <dbReference type="Proteomes" id="UP001185899"/>
    </source>
</evidence>
<evidence type="ECO:0000259" key="1">
    <source>
        <dbReference type="Pfam" id="PF00535"/>
    </source>
</evidence>
<dbReference type="Gene3D" id="3.90.550.10">
    <property type="entry name" value="Spore Coat Polysaccharide Biosynthesis Protein SpsA, Chain A"/>
    <property type="match status" value="1"/>
</dbReference>
<accession>A0ABU4AYR0</accession>
<feature type="domain" description="Glycosyltransferase 2-like" evidence="1">
    <location>
        <begin position="7"/>
        <end position="164"/>
    </location>
</feature>
<dbReference type="Pfam" id="PF00535">
    <property type="entry name" value="Glycos_transf_2"/>
    <property type="match status" value="1"/>
</dbReference>
<dbReference type="SUPFAM" id="SSF53448">
    <property type="entry name" value="Nucleotide-diphospho-sugar transferases"/>
    <property type="match status" value="1"/>
</dbReference>
<organism evidence="2 3">
    <name type="scientific">Rhodococcus cercidiphylli</name>
    <dbReference type="NCBI Taxonomy" id="489916"/>
    <lineage>
        <taxon>Bacteria</taxon>
        <taxon>Bacillati</taxon>
        <taxon>Actinomycetota</taxon>
        <taxon>Actinomycetes</taxon>
        <taxon>Mycobacteriales</taxon>
        <taxon>Nocardiaceae</taxon>
        <taxon>Rhodococcus</taxon>
    </lineage>
</organism>
<keyword evidence="3" id="KW-1185">Reference proteome</keyword>
<dbReference type="InterPro" id="IPR029044">
    <property type="entry name" value="Nucleotide-diphossugar_trans"/>
</dbReference>
<dbReference type="GO" id="GO:0016757">
    <property type="term" value="F:glycosyltransferase activity"/>
    <property type="evidence" value="ECO:0007669"/>
    <property type="project" value="UniProtKB-KW"/>
</dbReference>
<dbReference type="EMBL" id="JAWLKE010000004">
    <property type="protein sequence ID" value="MDV6231360.1"/>
    <property type="molecule type" value="Genomic_DNA"/>
</dbReference>
<keyword evidence="2" id="KW-0328">Glycosyltransferase</keyword>
<dbReference type="PANTHER" id="PTHR43685:SF12">
    <property type="entry name" value="GLYCOSYL TRANSFERASE FAMILY 2"/>
    <property type="match status" value="1"/>
</dbReference>
<dbReference type="EC" id="2.4.-.-" evidence="2"/>